<protein>
    <recommendedName>
        <fullName evidence="2">NolW-like domain-containing protein</fullName>
    </recommendedName>
</protein>
<keyword evidence="1" id="KW-0732">Signal</keyword>
<dbReference type="AlphaFoldDB" id="A0A1E2V688"/>
<sequence>MMMKSRYWLGVVFGLLWSSAIWAATETVALTERSATDVLTALQPHLGADVKVSRQEQLLILSGPQRQLDEAVALIHALDRPKARYIAYFARSPVPLGEGRARQYTTARIERQQVRIESGETVTLSKGFVVPVSGQNAQGGRVEGYQYMPGGIQVSLNPLGQNVEVTLRSSQVAREREADVGIRPGFESERYQGSLRVPLNTWVQLGGQDSVSAMAPSSGRQLSTDTAGQSYFGLCIESLPTHQGCGPR</sequence>
<evidence type="ECO:0000313" key="3">
    <source>
        <dbReference type="EMBL" id="ODC02494.1"/>
    </source>
</evidence>
<feature type="chain" id="PRO_5009119598" description="NolW-like domain-containing protein" evidence="1">
    <location>
        <begin position="24"/>
        <end position="248"/>
    </location>
</feature>
<feature type="domain" description="NolW-like" evidence="2">
    <location>
        <begin position="25"/>
        <end position="83"/>
    </location>
</feature>
<feature type="signal peptide" evidence="1">
    <location>
        <begin position="1"/>
        <end position="23"/>
    </location>
</feature>
<dbReference type="Proteomes" id="UP000094291">
    <property type="component" value="Unassembled WGS sequence"/>
</dbReference>
<dbReference type="InterPro" id="IPR005644">
    <property type="entry name" value="NolW-like"/>
</dbReference>
<dbReference type="Pfam" id="PF03958">
    <property type="entry name" value="Secretin_N"/>
    <property type="match status" value="1"/>
</dbReference>
<evidence type="ECO:0000313" key="4">
    <source>
        <dbReference type="Proteomes" id="UP000094291"/>
    </source>
</evidence>
<evidence type="ECO:0000256" key="1">
    <source>
        <dbReference type="SAM" id="SignalP"/>
    </source>
</evidence>
<comment type="caution">
    <text evidence="3">The sequence shown here is derived from an EMBL/GenBank/DDBJ whole genome shotgun (WGS) entry which is preliminary data.</text>
</comment>
<dbReference type="EMBL" id="MDTQ01000001">
    <property type="protein sequence ID" value="ODC02494.1"/>
    <property type="molecule type" value="Genomic_DNA"/>
</dbReference>
<accession>A0A1E2V688</accession>
<name>A0A1E2V688_9GAMM</name>
<dbReference type="RefSeq" id="WP_068996879.1">
    <property type="nucleotide sequence ID" value="NZ_MDTQ01000001.1"/>
</dbReference>
<evidence type="ECO:0000259" key="2">
    <source>
        <dbReference type="Pfam" id="PF03958"/>
    </source>
</evidence>
<organism evidence="3 4">
    <name type="scientific">Terasakiispira papahanaumokuakeensis</name>
    <dbReference type="NCBI Taxonomy" id="197479"/>
    <lineage>
        <taxon>Bacteria</taxon>
        <taxon>Pseudomonadati</taxon>
        <taxon>Pseudomonadota</taxon>
        <taxon>Gammaproteobacteria</taxon>
        <taxon>Oceanospirillales</taxon>
        <taxon>Terasakiispira</taxon>
    </lineage>
</organism>
<dbReference type="STRING" id="197479.BFW38_01975"/>
<keyword evidence="4" id="KW-1185">Reference proteome</keyword>
<dbReference type="OrthoDB" id="5644460at2"/>
<proteinExistence type="predicted"/>
<reference evidence="3 4" key="1">
    <citation type="submission" date="2016-08" db="EMBL/GenBank/DDBJ databases">
        <authorList>
            <person name="Seilhamer J.J."/>
        </authorList>
    </citation>
    <scope>NUCLEOTIDE SEQUENCE [LARGE SCALE GENOMIC DNA]</scope>
    <source>
        <strain evidence="3 4">PH27A</strain>
    </source>
</reference>
<gene>
    <name evidence="3" type="ORF">BFW38_01975</name>
</gene>